<gene>
    <name evidence="2" type="ORF">CFN78_13870</name>
</gene>
<feature type="transmembrane region" description="Helical" evidence="1">
    <location>
        <begin position="448"/>
        <end position="467"/>
    </location>
</feature>
<evidence type="ECO:0000313" key="2">
    <source>
        <dbReference type="EMBL" id="OZM72709.1"/>
    </source>
</evidence>
<dbReference type="OrthoDB" id="3609807at2"/>
<dbReference type="Proteomes" id="UP000242444">
    <property type="component" value="Unassembled WGS sequence"/>
</dbReference>
<name>A0A263D3B7_9PSEU</name>
<keyword evidence="3" id="KW-1185">Reference proteome</keyword>
<dbReference type="EMBL" id="NKYE01000007">
    <property type="protein sequence ID" value="OZM72709.1"/>
    <property type="molecule type" value="Genomic_DNA"/>
</dbReference>
<comment type="caution">
    <text evidence="2">The sequence shown here is derived from an EMBL/GenBank/DDBJ whole genome shotgun (WGS) entry which is preliminary data.</text>
</comment>
<feature type="transmembrane region" description="Helical" evidence="1">
    <location>
        <begin position="246"/>
        <end position="265"/>
    </location>
</feature>
<dbReference type="RefSeq" id="WP_094863186.1">
    <property type="nucleotide sequence ID" value="NZ_NKYE01000007.1"/>
</dbReference>
<keyword evidence="1" id="KW-1133">Transmembrane helix</keyword>
<feature type="transmembrane region" description="Helical" evidence="1">
    <location>
        <begin position="24"/>
        <end position="45"/>
    </location>
</feature>
<feature type="transmembrane region" description="Helical" evidence="1">
    <location>
        <begin position="211"/>
        <end position="234"/>
    </location>
</feature>
<feature type="transmembrane region" description="Helical" evidence="1">
    <location>
        <begin position="129"/>
        <end position="148"/>
    </location>
</feature>
<reference evidence="2 3" key="1">
    <citation type="submission" date="2017-07" db="EMBL/GenBank/DDBJ databases">
        <title>Amycolatopsis antarcticus sp. nov., isolated from the surface of an Antarcticus brown macroalga.</title>
        <authorList>
            <person name="Wang J."/>
            <person name="Leiva S."/>
            <person name="Huang J."/>
            <person name="Huang Y."/>
        </authorList>
    </citation>
    <scope>NUCLEOTIDE SEQUENCE [LARGE SCALE GENOMIC DNA]</scope>
    <source>
        <strain evidence="2 3">AU-G6</strain>
    </source>
</reference>
<evidence type="ECO:0008006" key="4">
    <source>
        <dbReference type="Google" id="ProtNLM"/>
    </source>
</evidence>
<dbReference type="InParanoid" id="A0A263D3B7"/>
<evidence type="ECO:0000313" key="3">
    <source>
        <dbReference type="Proteomes" id="UP000242444"/>
    </source>
</evidence>
<protein>
    <recommendedName>
        <fullName evidence="4">PH domain-containing protein</fullName>
    </recommendedName>
</protein>
<proteinExistence type="predicted"/>
<accession>A0A263D3B7</accession>
<dbReference type="AlphaFoldDB" id="A0A263D3B7"/>
<evidence type="ECO:0000256" key="1">
    <source>
        <dbReference type="SAM" id="Phobius"/>
    </source>
</evidence>
<keyword evidence="1" id="KW-0472">Membrane</keyword>
<keyword evidence="1" id="KW-0812">Transmembrane</keyword>
<feature type="transmembrane region" description="Helical" evidence="1">
    <location>
        <begin position="473"/>
        <end position="492"/>
    </location>
</feature>
<organism evidence="2 3">
    <name type="scientific">Amycolatopsis antarctica</name>
    <dbReference type="NCBI Taxonomy" id="1854586"/>
    <lineage>
        <taxon>Bacteria</taxon>
        <taxon>Bacillati</taxon>
        <taxon>Actinomycetota</taxon>
        <taxon>Actinomycetes</taxon>
        <taxon>Pseudonocardiales</taxon>
        <taxon>Pseudonocardiaceae</taxon>
        <taxon>Amycolatopsis</taxon>
    </lineage>
</organism>
<sequence length="605" mass="64536">MRADGWAGLSARELAGALPMRDRLVAVGVGLLLWASLALLVLSTLTVTVVSAYPSAGATAPARGLDGTASVTACRGHDACTAQVSTPDGDLGPVEFRAGELTRADLGGTVAVRPDDGEWVRDVAHPYGFLFWLQLALLLVALSPLLIFHREALGFMAFSSTLRFRLSSEQRGIAAHRVRRHRARRDGPPLDADGAVIVRVPPYRPGKAHPVVLGMMAALGLLAVTVTGGSAYVLGGSPFRLGPAHLPLALLLLAALLVVAMTGPINRTLNEVVEGVPEMRLYQDGIGFDLWSGERRLISWAGIERFTFVENQHSLGRDTVTAHVASTDTEVLSRWPAFGHEDSPYGRVVSSSMTAEDAVLLSAAAERARPGMARWSRPEVRRGGLGLVRAGRRAAYAVRRRGRTAGGEGGRRARVVATTVPDGQGAAGVEVPEVLVLGPRLMTFPRRIWLVSLALGWFMTAVLLLAVDDASPVVLAVLWGPLSLLLVVHLLASIRGRSGAANGLILVSPTDLTWQRRGSGPVRVPFDDLRQVVVDAVPSGFAYWLGLPGRTSVRVVPAVGDFARRYPELPAQGDEFRLIETVSGGTAARLTRAVAEIRSEKTHSV</sequence>